<dbReference type="EMBL" id="BGZN01000049">
    <property type="protein sequence ID" value="GBR74486.1"/>
    <property type="molecule type" value="Genomic_DNA"/>
</dbReference>
<dbReference type="Proteomes" id="UP000269352">
    <property type="component" value="Unassembled WGS sequence"/>
</dbReference>
<dbReference type="Pfam" id="PF20720">
    <property type="entry name" value="nSTAND3"/>
    <property type="match status" value="1"/>
</dbReference>
<dbReference type="InterPro" id="IPR049050">
    <property type="entry name" value="nSTAND3"/>
</dbReference>
<dbReference type="AlphaFoldDB" id="A0A388TDC8"/>
<name>A0A388TDC8_TERA1</name>
<proteinExistence type="predicted"/>
<feature type="non-terminal residue" evidence="2">
    <location>
        <position position="1063"/>
    </location>
</feature>
<accession>A0A388TDC8</accession>
<evidence type="ECO:0000313" key="3">
    <source>
        <dbReference type="Proteomes" id="UP000269352"/>
    </source>
</evidence>
<dbReference type="InterPro" id="IPR027417">
    <property type="entry name" value="P-loop_NTPase"/>
</dbReference>
<keyword evidence="3" id="KW-1185">Reference proteome</keyword>
<sequence length="1063" mass="124510">MSKITQIEKHIIALEGGRYQKMMNTYLYNKYNYENINTLGSQTGTDKTTKGTLDAFVRLKNGEYIGIMHNTVQSAVFKKLKKDIESVINIKKAPYKKISKLICCYTSSNITPEQQEKLHELYPNLELIGASTVAQDLYWKYQAIARDYLDIKIDTNQILPPDDFIERYNSKTSSAPLAFPLIGRDKEKQDILNILEKNIVLMVCGKSGIGKTKLALETAQDFANKNGYILKCVLNNGEPIYNDLSIHFQDNNNYLIMIDDANQLTQLNHFLDIACSLKRIHKTKIILTVRDYAKNDLKQRVIPYIEYVSYDLQSLKKEEISKIIIDNFRFTDRSLLEKITSISKDNVRIAIMAAKCAKNKDWAKINNAISIFDTYYSETATRLLYKERITASFISFFQTVKISQDHIIFDFLKSFNISYSDFSDIVKVLHEKEIVDVYKNIAIKFSEQTFGDYLLYDVFSKLEIVKPAELIQKTFPKYKSRIVNFLMVFLNTFHDNEKTDYLIAQLKEIWQTIQKNTKELQLEFVMVFHNLLADESLLFIKNEIALLPDSSINFQEFDFEAHKNNHNISTKFLHILSDYKNHLDISKFQTALEILFSYIENKTKSPAEIYSLFTQNFMLDQKSFHFKYKREFLVLSMLKKHFKKTNNINIGMILVFYAKECLEFEYVQYISHEKNMEFLQVGMEPTKNAFRLRKYAIKVLTCFHKLTPFKSIIEKAIFKYQTNLSHKEQLSIIEQDLNLFADFCEKHLDVSSLDACLILHNLYKTCQKHKLPSIYSSKFNKFKENSLFMLFLTLNRDDYTGDEPHNELYQDKADQIQKLLNPFTKQDFILLLKTLKSSNLLKIDHVFPYDGIHTLLYSLQHNEKQYLAFLESYLEQDTPFFANDLGYHFSGVVKLFNFLSIFNLIKSKSFEAKNIFITYCYEAMPINLVTKNICKDILKHIKEISKEDKLPTILPINKTIEIDKKHRGFAHSYLKLLVSVFSTKPEVFHIFLLPIIHRRTNIQEAVKRLSIARNSQALQNAYILMAIRDYHGWNSDHEALLFRAIYNLDRKFVKNIIRFAIIN</sequence>
<dbReference type="SUPFAM" id="SSF52540">
    <property type="entry name" value="P-loop containing nucleoside triphosphate hydrolases"/>
    <property type="match status" value="1"/>
</dbReference>
<protein>
    <recommendedName>
        <fullName evidence="1">Novel STAND NTPase 3 domain-containing protein</fullName>
    </recommendedName>
</protein>
<dbReference type="Gene3D" id="3.40.50.300">
    <property type="entry name" value="P-loop containing nucleotide triphosphate hydrolases"/>
    <property type="match status" value="1"/>
</dbReference>
<evidence type="ECO:0000259" key="1">
    <source>
        <dbReference type="Pfam" id="PF20720"/>
    </source>
</evidence>
<evidence type="ECO:0000313" key="2">
    <source>
        <dbReference type="EMBL" id="GBR74486.1"/>
    </source>
</evidence>
<organism evidence="2 3">
    <name type="scientific">Termititenax aidoneus</name>
    <dbReference type="NCBI Taxonomy" id="2218524"/>
    <lineage>
        <taxon>Bacteria</taxon>
        <taxon>Bacillati</taxon>
        <taxon>Candidatus Margulisiibacteriota</taxon>
        <taxon>Candidatus Termititenacia</taxon>
        <taxon>Candidatus Termititenacales</taxon>
        <taxon>Candidatus Termititenacaceae</taxon>
        <taxon>Candidatus Termititenax</taxon>
    </lineage>
</organism>
<gene>
    <name evidence="2" type="ORF">NO1_1651</name>
</gene>
<reference evidence="2 3" key="1">
    <citation type="journal article" date="2019" name="ISME J.">
        <title>Genome analyses of uncultured TG2/ZB3 bacteria in 'Margulisbacteria' specifically attached to ectosymbiotic spirochetes of protists in the termite gut.</title>
        <authorList>
            <person name="Utami Y.D."/>
            <person name="Kuwahara H."/>
            <person name="Igai K."/>
            <person name="Murakami T."/>
            <person name="Sugaya K."/>
            <person name="Morikawa T."/>
            <person name="Nagura Y."/>
            <person name="Yuki M."/>
            <person name="Deevong P."/>
            <person name="Inoue T."/>
            <person name="Kihara K."/>
            <person name="Lo N."/>
            <person name="Yamada A."/>
            <person name="Ohkuma M."/>
            <person name="Hongoh Y."/>
        </authorList>
    </citation>
    <scope>NUCLEOTIDE SEQUENCE [LARGE SCALE GENOMIC DNA]</scope>
    <source>
        <strain evidence="2">NkOx7-01</strain>
    </source>
</reference>
<feature type="domain" description="Novel STAND NTPase 3" evidence="1">
    <location>
        <begin position="189"/>
        <end position="325"/>
    </location>
</feature>
<comment type="caution">
    <text evidence="2">The sequence shown here is derived from an EMBL/GenBank/DDBJ whole genome shotgun (WGS) entry which is preliminary data.</text>
</comment>